<dbReference type="Pfam" id="PF05241">
    <property type="entry name" value="EBP"/>
    <property type="match status" value="1"/>
</dbReference>
<keyword evidence="10" id="KW-1185">Reference proteome</keyword>
<comment type="caution">
    <text evidence="9">The sequence shown here is derived from an EMBL/GenBank/DDBJ whole genome shotgun (WGS) entry which is preliminary data.</text>
</comment>
<feature type="domain" description="EXPERA" evidence="8">
    <location>
        <begin position="10"/>
        <end position="146"/>
    </location>
</feature>
<gene>
    <name evidence="9" type="ORF">OHC33_009510</name>
</gene>
<protein>
    <recommendedName>
        <fullName evidence="7">Efficient mitochondria targeting-associated protein 19</fullName>
    </recommendedName>
</protein>
<evidence type="ECO:0000259" key="8">
    <source>
        <dbReference type="PROSITE" id="PS51751"/>
    </source>
</evidence>
<evidence type="ECO:0000313" key="9">
    <source>
        <dbReference type="EMBL" id="KAK5949517.1"/>
    </source>
</evidence>
<keyword evidence="5 7" id="KW-1133">Transmembrane helix</keyword>
<evidence type="ECO:0000256" key="7">
    <source>
        <dbReference type="PIRNR" id="PIRNR031032"/>
    </source>
</evidence>
<comment type="similarity">
    <text evidence="2">Belongs to the TMEM97/sigma-2 receptor family.</text>
</comment>
<evidence type="ECO:0000256" key="2">
    <source>
        <dbReference type="ARBA" id="ARBA00009096"/>
    </source>
</evidence>
<proteinExistence type="inferred from homology"/>
<keyword evidence="3 7" id="KW-0812">Transmembrane</keyword>
<dbReference type="PANTHER" id="PTHR31204">
    <property type="entry name" value="SIGMA INTRACELLULAR RECEPTOR 2"/>
    <property type="match status" value="1"/>
</dbReference>
<evidence type="ECO:0000313" key="10">
    <source>
        <dbReference type="Proteomes" id="UP001316803"/>
    </source>
</evidence>
<comment type="caution">
    <text evidence="7">Lacks conserved residue(s) required for the propagation of feature annotation.</text>
</comment>
<dbReference type="Proteomes" id="UP001316803">
    <property type="component" value="Unassembled WGS sequence"/>
</dbReference>
<evidence type="ECO:0000256" key="3">
    <source>
        <dbReference type="ARBA" id="ARBA00022692"/>
    </source>
</evidence>
<evidence type="ECO:0000256" key="5">
    <source>
        <dbReference type="ARBA" id="ARBA00022989"/>
    </source>
</evidence>
<feature type="transmembrane region" description="Helical" evidence="7">
    <location>
        <begin position="12"/>
        <end position="34"/>
    </location>
</feature>
<dbReference type="InterPro" id="IPR033118">
    <property type="entry name" value="EXPERA"/>
</dbReference>
<comment type="subcellular location">
    <subcellularLocation>
        <location evidence="1">Endoplasmic reticulum membrane</location>
        <topology evidence="1">Multi-pass membrane protein</topology>
    </subcellularLocation>
</comment>
<keyword evidence="4 7" id="KW-0256">Endoplasmic reticulum</keyword>
<dbReference type="AlphaFoldDB" id="A0AAN8I1P5"/>
<dbReference type="GO" id="GO:0005789">
    <property type="term" value="C:endoplasmic reticulum membrane"/>
    <property type="evidence" value="ECO:0007669"/>
    <property type="project" value="UniProtKB-SubCell"/>
</dbReference>
<dbReference type="EMBL" id="JAKLMC020000035">
    <property type="protein sequence ID" value="KAK5949517.1"/>
    <property type="molecule type" value="Genomic_DNA"/>
</dbReference>
<name>A0AAN8I1P5_9EURO</name>
<dbReference type="PIRSF" id="PIRSF031032">
    <property type="entry name" value="TMP_97_prd"/>
    <property type="match status" value="1"/>
</dbReference>
<reference evidence="9 10" key="1">
    <citation type="submission" date="2022-12" db="EMBL/GenBank/DDBJ databases">
        <title>Genomic features and morphological characterization of a novel Knufia sp. strain isolated from spacecraft assembly facility.</title>
        <authorList>
            <person name="Teixeira M."/>
            <person name="Chander A.M."/>
            <person name="Stajich J.E."/>
            <person name="Venkateswaran K."/>
        </authorList>
    </citation>
    <scope>NUCLEOTIDE SEQUENCE [LARGE SCALE GENOMIC DNA]</scope>
    <source>
        <strain evidence="9 10">FJI-L2-BK-P2</strain>
    </source>
</reference>
<sequence length="164" mass="18974">MAASSWSRKLDYVYLAFFVIHIPVMLVVDLAGFYPTSVRPTFTLAIRDYYIDTYRDRFFIDPPLWFKGFMLLELVYHLPLSLWAIPAILRDDPLVPLQLLVFALETAVSTLTCTLEMLSWKGYSLEEQSRLCALYVPYLVLAIVMGGDMFVRLRTTLLTKSKMQ</sequence>
<feature type="transmembrane region" description="Helical" evidence="7">
    <location>
        <begin position="135"/>
        <end position="153"/>
    </location>
</feature>
<evidence type="ECO:0000256" key="6">
    <source>
        <dbReference type="ARBA" id="ARBA00023136"/>
    </source>
</evidence>
<dbReference type="InterPro" id="IPR051987">
    <property type="entry name" value="Sigma-2_receptor-like"/>
</dbReference>
<accession>A0AAN8I1P5</accession>
<dbReference type="PROSITE" id="PS51751">
    <property type="entry name" value="EXPERA"/>
    <property type="match status" value="1"/>
</dbReference>
<dbReference type="InterPro" id="IPR016964">
    <property type="entry name" value="Sigma2_recept"/>
</dbReference>
<evidence type="ECO:0000256" key="4">
    <source>
        <dbReference type="ARBA" id="ARBA00022824"/>
    </source>
</evidence>
<keyword evidence="6 7" id="KW-0472">Membrane</keyword>
<dbReference type="PANTHER" id="PTHR31204:SF1">
    <property type="entry name" value="SIGMA INTRACELLULAR RECEPTOR 2"/>
    <property type="match status" value="1"/>
</dbReference>
<evidence type="ECO:0000256" key="1">
    <source>
        <dbReference type="ARBA" id="ARBA00004477"/>
    </source>
</evidence>
<organism evidence="9 10">
    <name type="scientific">Knufia fluminis</name>
    <dbReference type="NCBI Taxonomy" id="191047"/>
    <lineage>
        <taxon>Eukaryota</taxon>
        <taxon>Fungi</taxon>
        <taxon>Dikarya</taxon>
        <taxon>Ascomycota</taxon>
        <taxon>Pezizomycotina</taxon>
        <taxon>Eurotiomycetes</taxon>
        <taxon>Chaetothyriomycetidae</taxon>
        <taxon>Chaetothyriales</taxon>
        <taxon>Trichomeriaceae</taxon>
        <taxon>Knufia</taxon>
    </lineage>
</organism>